<dbReference type="OMA" id="HRWHNDH"/>
<name>A0A0N0P8J8_LEPSE</name>
<evidence type="ECO:0000313" key="1">
    <source>
        <dbReference type="EMBL" id="KPI90036.1"/>
    </source>
</evidence>
<protein>
    <submittedName>
        <fullName evidence="1">Uncharacterized protein</fullName>
    </submittedName>
</protein>
<evidence type="ECO:0000313" key="2">
    <source>
        <dbReference type="Proteomes" id="UP000038009"/>
    </source>
</evidence>
<dbReference type="Proteomes" id="UP000038009">
    <property type="component" value="Unassembled WGS sequence"/>
</dbReference>
<comment type="caution">
    <text evidence="1">The sequence shown here is derived from an EMBL/GenBank/DDBJ whole genome shotgun (WGS) entry which is preliminary data.</text>
</comment>
<dbReference type="AlphaFoldDB" id="A0A0N0P8J8"/>
<keyword evidence="2" id="KW-1185">Reference proteome</keyword>
<dbReference type="EMBL" id="LJSK01000012">
    <property type="protein sequence ID" value="KPI90036.1"/>
    <property type="molecule type" value="Genomic_DNA"/>
</dbReference>
<sequence length="144" mass="16730">MVLFSTYRSKRIVAKGFLNGPVMKARALADYYFQRAWSSNVQWLIPGEMRLWAVGIPLIYFFHRWHEDHSLGVDGVEKAMIMRWGGTLEEVRKLSPQDQLRIKAFTDIEKLYSAYGPKDTIIQPAGDLLPGKDYYHKHGQQPHH</sequence>
<accession>A0A0N0P8J8</accession>
<reference evidence="1 2" key="1">
    <citation type="journal article" date="2015" name="PLoS Pathog.">
        <title>Leptomonas seymouri: Adaptations to the Dixenous Life Cycle Analyzed by Genome Sequencing, Transcriptome Profiling and Co-infection with Leishmania donovani.</title>
        <authorList>
            <person name="Kraeva N."/>
            <person name="Butenko A."/>
            <person name="Hlavacova J."/>
            <person name="Kostygov A."/>
            <person name="Myskova J."/>
            <person name="Grybchuk D."/>
            <person name="Lestinova T."/>
            <person name="Votypka J."/>
            <person name="Volf P."/>
            <person name="Opperdoes F."/>
            <person name="Flegontov P."/>
            <person name="Lukes J."/>
            <person name="Yurchenko V."/>
        </authorList>
    </citation>
    <scope>NUCLEOTIDE SEQUENCE [LARGE SCALE GENOMIC DNA]</scope>
    <source>
        <strain evidence="1 2">ATCC 30220</strain>
    </source>
</reference>
<dbReference type="VEuPathDB" id="TriTrypDB:Lsey_0012_0550"/>
<proteinExistence type="predicted"/>
<organism evidence="1 2">
    <name type="scientific">Leptomonas seymouri</name>
    <dbReference type="NCBI Taxonomy" id="5684"/>
    <lineage>
        <taxon>Eukaryota</taxon>
        <taxon>Discoba</taxon>
        <taxon>Euglenozoa</taxon>
        <taxon>Kinetoplastea</taxon>
        <taxon>Metakinetoplastina</taxon>
        <taxon>Trypanosomatida</taxon>
        <taxon>Trypanosomatidae</taxon>
        <taxon>Leishmaniinae</taxon>
        <taxon>Leptomonas</taxon>
    </lineage>
</organism>
<gene>
    <name evidence="1" type="ORF">ABL78_0896</name>
</gene>
<dbReference type="OrthoDB" id="274829at2759"/>